<evidence type="ECO:0000313" key="1">
    <source>
        <dbReference type="EMBL" id="GAA3970638.1"/>
    </source>
</evidence>
<dbReference type="SUPFAM" id="SSF51905">
    <property type="entry name" value="FAD/NAD(P)-binding domain"/>
    <property type="match status" value="1"/>
</dbReference>
<comment type="caution">
    <text evidence="1">The sequence shown here is derived from an EMBL/GenBank/DDBJ whole genome shotgun (WGS) entry which is preliminary data.</text>
</comment>
<reference evidence="2" key="1">
    <citation type="journal article" date="2019" name="Int. J. Syst. Evol. Microbiol.">
        <title>The Global Catalogue of Microorganisms (GCM) 10K type strain sequencing project: providing services to taxonomists for standard genome sequencing and annotation.</title>
        <authorList>
            <consortium name="The Broad Institute Genomics Platform"/>
            <consortium name="The Broad Institute Genome Sequencing Center for Infectious Disease"/>
            <person name="Wu L."/>
            <person name="Ma J."/>
        </authorList>
    </citation>
    <scope>NUCLEOTIDE SEQUENCE [LARGE SCALE GENOMIC DNA]</scope>
    <source>
        <strain evidence="2">JCM 16923</strain>
    </source>
</reference>
<dbReference type="Proteomes" id="UP001418444">
    <property type="component" value="Unassembled WGS sequence"/>
</dbReference>
<dbReference type="Pfam" id="PF05834">
    <property type="entry name" value="Lycopene_cycl"/>
    <property type="match status" value="1"/>
</dbReference>
<dbReference type="RefSeq" id="WP_344785951.1">
    <property type="nucleotide sequence ID" value="NZ_BAAAZW010000014.1"/>
</dbReference>
<organism evidence="1 2">
    <name type="scientific">Gordonia caeni</name>
    <dbReference type="NCBI Taxonomy" id="1007097"/>
    <lineage>
        <taxon>Bacteria</taxon>
        <taxon>Bacillati</taxon>
        <taxon>Actinomycetota</taxon>
        <taxon>Actinomycetes</taxon>
        <taxon>Mycobacteriales</taxon>
        <taxon>Gordoniaceae</taxon>
        <taxon>Gordonia</taxon>
    </lineage>
</organism>
<dbReference type="Gene3D" id="3.50.50.60">
    <property type="entry name" value="FAD/NAD(P)-binding domain"/>
    <property type="match status" value="1"/>
</dbReference>
<gene>
    <name evidence="1" type="ORF">GCM10022231_35090</name>
</gene>
<dbReference type="EMBL" id="BAAAZW010000014">
    <property type="protein sequence ID" value="GAA3970638.1"/>
    <property type="molecule type" value="Genomic_DNA"/>
</dbReference>
<proteinExistence type="predicted"/>
<evidence type="ECO:0008006" key="3">
    <source>
        <dbReference type="Google" id="ProtNLM"/>
    </source>
</evidence>
<protein>
    <recommendedName>
        <fullName evidence="3">Lycopene cyclase</fullName>
    </recommendedName>
</protein>
<evidence type="ECO:0000313" key="2">
    <source>
        <dbReference type="Proteomes" id="UP001418444"/>
    </source>
</evidence>
<dbReference type="PANTHER" id="PTHR39757:SF5">
    <property type="entry name" value="OS02G0190600 PROTEIN"/>
    <property type="match status" value="1"/>
</dbReference>
<keyword evidence="2" id="KW-1185">Reference proteome</keyword>
<sequence length="375" mass="40470">MTDLRVTDLLVVGAGPAGRALAHRALVHGAAVTVVDPEPDRVWTATIGLFLDDLPHWLRADEVIACAAEEFVVYTPQRRAIPRPYGVLSTAALQRRLDVAGARVVAQRITEITARTVRLDDGRLLAATHVIDARGAAGAGAALPRQRAYGVTVPSESAPEMVLMDWSRSPASSPSFSYRVDLGDGERLVEETCLAGAPPPSVDELARRNGERLTTPDGSTPDGTRTELVDFPLYLDGAPWRIRGDEALRFGAAGGLMHPATGYSIAASLGAADPLARALCRGDDPAHALWPASARWTHRLRMLGLSVLLGFDGPELTVFFDTFFALPMSRQRAYLGDRCSLRDTAGAMWAVMRALPAPLRRRLLRQSLRAIYSPA</sequence>
<dbReference type="InterPro" id="IPR036188">
    <property type="entry name" value="FAD/NAD-bd_sf"/>
</dbReference>
<accession>A0ABP7PSJ2</accession>
<dbReference type="PANTHER" id="PTHR39757">
    <property type="match status" value="1"/>
</dbReference>
<name>A0ABP7PSJ2_9ACTN</name>